<keyword evidence="2" id="KW-1185">Reference proteome</keyword>
<accession>A0A317Q9S1</accession>
<name>A0A317Q9S1_9GAMM</name>
<dbReference type="RefSeq" id="WP_110076338.1">
    <property type="nucleotide sequence ID" value="NZ_QGTT01000012.1"/>
</dbReference>
<comment type="caution">
    <text evidence="1">The sequence shown here is derived from an EMBL/GenBank/DDBJ whole genome shotgun (WGS) entry which is preliminary data.</text>
</comment>
<dbReference type="AlphaFoldDB" id="A0A317Q9S1"/>
<dbReference type="OrthoDB" id="7604978at2"/>
<evidence type="ECO:0000313" key="2">
    <source>
        <dbReference type="Proteomes" id="UP000246964"/>
    </source>
</evidence>
<protein>
    <submittedName>
        <fullName evidence="1">Uncharacterized protein</fullName>
    </submittedName>
</protein>
<gene>
    <name evidence="1" type="ORF">DET45_11263</name>
</gene>
<reference evidence="1 2" key="1">
    <citation type="submission" date="2018-05" db="EMBL/GenBank/DDBJ databases">
        <title>Freshwater and sediment microbial communities from various areas in North America, analyzing microbe dynamics in response to fracking.</title>
        <authorList>
            <person name="Lamendella R."/>
        </authorList>
    </citation>
    <scope>NUCLEOTIDE SEQUENCE [LARGE SCALE GENOMIC DNA]</scope>
    <source>
        <strain evidence="1 2">125B1</strain>
    </source>
</reference>
<evidence type="ECO:0000313" key="1">
    <source>
        <dbReference type="EMBL" id="PWW11203.1"/>
    </source>
</evidence>
<organism evidence="1 2">
    <name type="scientific">Pseudidiomarina maritima</name>
    <dbReference type="NCBI Taxonomy" id="519453"/>
    <lineage>
        <taxon>Bacteria</taxon>
        <taxon>Pseudomonadati</taxon>
        <taxon>Pseudomonadota</taxon>
        <taxon>Gammaproteobacteria</taxon>
        <taxon>Alteromonadales</taxon>
        <taxon>Idiomarinaceae</taxon>
        <taxon>Pseudidiomarina</taxon>
    </lineage>
</organism>
<dbReference type="EMBL" id="QGTT01000012">
    <property type="protein sequence ID" value="PWW11203.1"/>
    <property type="molecule type" value="Genomic_DNA"/>
</dbReference>
<proteinExistence type="predicted"/>
<sequence length="463" mass="52222">MNFKLADIITDTNKDIASSLYIDPLGMLVIWSSYGEAIFEKRVNSISNDVRNFTVNLMHHGVVQSLVSDSSFVIPEHLKSLVGDKTSSRFAQTCLLHLENIYVFSMLTATESNLDSSGILGSNNGRKKLNKSNDNPTLIFTNGSNGQILVRQLGLGVSGRYRTPFLELGYFDKYYHYNHDDISKQRWNDYGKLLAKESLLQSYFDAAVSHIKRLIKNTESSKLPPEIQFTDISEGLKQTCRSAFLSSKEVGKITRDYWLNVTGLDHGAAGALLKVLKLNSEKEKVVPIEPENIFADALDLTDGEARQKLEHVMQVEPFLTRINLLFTLICRQNSQTMRDIESEWLKNGGTNATLADLYKNISDSAKHVLAGSARRRFEKLADVAKCLTVDEQISELISYHKSVMHTRGQQPWVELRNGATKLHARPLSPPDSAKELKWINSYYLHQFNNLIRGYFGGNDHAND</sequence>
<dbReference type="Proteomes" id="UP000246964">
    <property type="component" value="Unassembled WGS sequence"/>
</dbReference>